<evidence type="ECO:0000259" key="13">
    <source>
        <dbReference type="PROSITE" id="PS50071"/>
    </source>
</evidence>
<keyword evidence="6 10" id="KW-0238">DNA-binding</keyword>
<dbReference type="CDD" id="cd00086">
    <property type="entry name" value="homeodomain"/>
    <property type="match status" value="1"/>
</dbReference>
<dbReference type="InterPro" id="IPR043182">
    <property type="entry name" value="PAIRED_DNA-bd_dom"/>
</dbReference>
<dbReference type="Pfam" id="PF00292">
    <property type="entry name" value="PAX"/>
    <property type="match status" value="1"/>
</dbReference>
<evidence type="ECO:0000256" key="12">
    <source>
        <dbReference type="SAM" id="MobiDB-lite"/>
    </source>
</evidence>
<gene>
    <name evidence="15" type="primary">CSH_0352</name>
</gene>
<comment type="similarity">
    <text evidence="2">Belongs to the paired homeobox family.</text>
</comment>
<dbReference type="GO" id="GO:0007365">
    <property type="term" value="P:periodic partitioning"/>
    <property type="evidence" value="ECO:0007669"/>
    <property type="project" value="UniProtKB-ARBA"/>
</dbReference>
<accession>A0A061QG01</accession>
<comment type="subcellular location">
    <subcellularLocation>
        <location evidence="1 10 11">Nucleus</location>
    </subcellularLocation>
</comment>
<feature type="region of interest" description="Disordered" evidence="12">
    <location>
        <begin position="352"/>
        <end position="398"/>
    </location>
</feature>
<dbReference type="PROSITE" id="PS50071">
    <property type="entry name" value="HOMEOBOX_2"/>
    <property type="match status" value="1"/>
</dbReference>
<evidence type="ECO:0000256" key="10">
    <source>
        <dbReference type="PROSITE-ProRule" id="PRU00108"/>
    </source>
</evidence>
<evidence type="ECO:0000313" key="15">
    <source>
        <dbReference type="EMBL" id="JAC59327.1"/>
    </source>
</evidence>
<dbReference type="InterPro" id="IPR001523">
    <property type="entry name" value="Paired_dom"/>
</dbReference>
<dbReference type="PRINTS" id="PR00027">
    <property type="entry name" value="PAIREDBOX"/>
</dbReference>
<dbReference type="FunFam" id="1.10.10.60:FF:000679">
    <property type="entry name" value="Homeobox protein aristaless"/>
    <property type="match status" value="1"/>
</dbReference>
<keyword evidence="5" id="KW-0805">Transcription regulation</keyword>
<dbReference type="EMBL" id="GBFC01000011">
    <property type="protein sequence ID" value="JAC59327.1"/>
    <property type="molecule type" value="mRNA"/>
</dbReference>
<dbReference type="SUPFAM" id="SSF46689">
    <property type="entry name" value="Homeodomain-like"/>
    <property type="match status" value="2"/>
</dbReference>
<dbReference type="FunFam" id="1.10.10.10:FF:000031">
    <property type="entry name" value="Paired box protein Pax-7"/>
    <property type="match status" value="1"/>
</dbReference>
<keyword evidence="3" id="KW-0217">Developmental protein</keyword>
<feature type="DNA-binding region" description="Homeobox" evidence="10">
    <location>
        <begin position="191"/>
        <end position="250"/>
    </location>
</feature>
<dbReference type="GO" id="GO:0005634">
    <property type="term" value="C:nucleus"/>
    <property type="evidence" value="ECO:0007669"/>
    <property type="project" value="UniProtKB-SubCell"/>
</dbReference>
<organism evidence="15">
    <name type="scientific">Cupiennius salei</name>
    <name type="common">American wandering spider</name>
    <dbReference type="NCBI Taxonomy" id="6928"/>
    <lineage>
        <taxon>Eukaryota</taxon>
        <taxon>Metazoa</taxon>
        <taxon>Ecdysozoa</taxon>
        <taxon>Arthropoda</taxon>
        <taxon>Chelicerata</taxon>
        <taxon>Arachnida</taxon>
        <taxon>Araneae</taxon>
        <taxon>Araneomorphae</taxon>
        <taxon>Entelegynae</taxon>
        <taxon>Lycosoidea</taxon>
        <taxon>Ctenidae</taxon>
        <taxon>Cupiennius</taxon>
    </lineage>
</organism>
<dbReference type="PROSITE" id="PS00027">
    <property type="entry name" value="HOMEOBOX_1"/>
    <property type="match status" value="1"/>
</dbReference>
<dbReference type="PROSITE" id="PS51057">
    <property type="entry name" value="PAIRED_2"/>
    <property type="match status" value="1"/>
</dbReference>
<evidence type="ECO:0000256" key="1">
    <source>
        <dbReference type="ARBA" id="ARBA00004123"/>
    </source>
</evidence>
<evidence type="ECO:0000256" key="5">
    <source>
        <dbReference type="ARBA" id="ARBA00023015"/>
    </source>
</evidence>
<dbReference type="Gene3D" id="1.10.10.10">
    <property type="entry name" value="Winged helix-like DNA-binding domain superfamily/Winged helix DNA-binding domain"/>
    <property type="match status" value="1"/>
</dbReference>
<proteinExistence type="evidence at transcript level"/>
<keyword evidence="4" id="KW-0563">Paired box</keyword>
<evidence type="ECO:0000256" key="6">
    <source>
        <dbReference type="ARBA" id="ARBA00023125"/>
    </source>
</evidence>
<feature type="domain" description="Paired" evidence="14">
    <location>
        <begin position="27"/>
        <end position="161"/>
    </location>
</feature>
<evidence type="ECO:0000256" key="2">
    <source>
        <dbReference type="ARBA" id="ARBA00005733"/>
    </source>
</evidence>
<keyword evidence="7 10" id="KW-0371">Homeobox</keyword>
<dbReference type="InterPro" id="IPR043565">
    <property type="entry name" value="PAX_fam"/>
</dbReference>
<evidence type="ECO:0000259" key="14">
    <source>
        <dbReference type="PROSITE" id="PS51057"/>
    </source>
</evidence>
<dbReference type="InterPro" id="IPR001356">
    <property type="entry name" value="HD"/>
</dbReference>
<dbReference type="SMART" id="SM00389">
    <property type="entry name" value="HOX"/>
    <property type="match status" value="1"/>
</dbReference>
<evidence type="ECO:0000256" key="3">
    <source>
        <dbReference type="ARBA" id="ARBA00022473"/>
    </source>
</evidence>
<evidence type="ECO:0000256" key="9">
    <source>
        <dbReference type="ARBA" id="ARBA00023242"/>
    </source>
</evidence>
<feature type="compositionally biased region" description="Basic and acidic residues" evidence="12">
    <location>
        <begin position="101"/>
        <end position="115"/>
    </location>
</feature>
<dbReference type="Pfam" id="PF00046">
    <property type="entry name" value="Homeodomain"/>
    <property type="match status" value="1"/>
</dbReference>
<dbReference type="GO" id="GO:0000981">
    <property type="term" value="F:DNA-binding transcription factor activity, RNA polymerase II-specific"/>
    <property type="evidence" value="ECO:0007669"/>
    <property type="project" value="InterPro"/>
</dbReference>
<dbReference type="InterPro" id="IPR036388">
    <property type="entry name" value="WH-like_DNA-bd_sf"/>
</dbReference>
<protein>
    <submittedName>
        <fullName evidence="15">Putative pairberry-2</fullName>
    </submittedName>
</protein>
<feature type="domain" description="Homeobox" evidence="13">
    <location>
        <begin position="189"/>
        <end position="249"/>
    </location>
</feature>
<dbReference type="PANTHER" id="PTHR45636">
    <property type="entry name" value="PAIRED BOX PROTEIN PAX-6-RELATED-RELATED"/>
    <property type="match status" value="1"/>
</dbReference>
<sequence>MAPCFRWATDCISGLRPLYPASYPFQGQGRVNQLGGVFINGRPLPNHVRLKIVELAAAGVRPCVISRKLRVSHGCVSKILNRYQETGSIRPGVIGGSRPKSSVDSDTRSTDDCGKKEGSNLFGWEVRDRVSKEMKVLRLGKTDETDKGHNKHSIDGILATKKAAGRENSADECGTASDCDSEPGLTLKRKQRRSRTTFTAAQLDELERAFEKSQYPDIYVREELAQRTKLTEARVQVWFSNRRARWRKQLGSQHSYSSLNFGYQHTHPYLVSDAASYSTHTDSTSLQAGSTVPLHHHHHLHANPVDSRTSLATYGNPLAECAYNNAAIQTQMMSMLHSSVPTAGSAVDYTHHQHTPSAVGGTAPSGDDGAWNTAARANFNGWGPAAQPTPNAAGPAGIAGDGGSAFTAAAAEHLPHGGSGDPYAAFNGMAHHQYPDIKPPFYYTGQYPASIRGLAL</sequence>
<dbReference type="SMART" id="SM00351">
    <property type="entry name" value="PAX"/>
    <property type="match status" value="1"/>
</dbReference>
<dbReference type="InterPro" id="IPR017970">
    <property type="entry name" value="Homeobox_CS"/>
</dbReference>
<feature type="region of interest" description="Disordered" evidence="12">
    <location>
        <begin position="90"/>
        <end position="115"/>
    </location>
</feature>
<reference evidence="15" key="1">
    <citation type="submission" date="2014-05" db="EMBL/GenBank/DDBJ databases">
        <title>Assembled transcriptome sequences from leg hypodermis of the spider Cupiennius salei.</title>
        <authorList>
            <person name="French A.S."/>
            <person name="Li A.W."/>
            <person name="Meisner S."/>
            <person name="Torkkeli P.H."/>
        </authorList>
    </citation>
    <scope>NUCLEOTIDE SEQUENCE</scope>
    <source>
        <tissue evidence="15">Leg</tissue>
    </source>
</reference>
<name>A0A061QG01_CUPSA</name>
<keyword evidence="8" id="KW-0804">Transcription</keyword>
<evidence type="ECO:0000256" key="11">
    <source>
        <dbReference type="RuleBase" id="RU000682"/>
    </source>
</evidence>
<evidence type="ECO:0000256" key="4">
    <source>
        <dbReference type="ARBA" id="ARBA00022724"/>
    </source>
</evidence>
<dbReference type="InterPro" id="IPR009057">
    <property type="entry name" value="Homeodomain-like_sf"/>
</dbReference>
<keyword evidence="9 10" id="KW-0539">Nucleus</keyword>
<dbReference type="PROSITE" id="PS00034">
    <property type="entry name" value="PAIRED_1"/>
    <property type="match status" value="1"/>
</dbReference>
<dbReference type="AlphaFoldDB" id="A0A061QG01"/>
<dbReference type="Gene3D" id="1.10.10.60">
    <property type="entry name" value="Homeodomain-like"/>
    <property type="match status" value="1"/>
</dbReference>
<evidence type="ECO:0000256" key="8">
    <source>
        <dbReference type="ARBA" id="ARBA00023163"/>
    </source>
</evidence>
<dbReference type="GO" id="GO:0000978">
    <property type="term" value="F:RNA polymerase II cis-regulatory region sequence-specific DNA binding"/>
    <property type="evidence" value="ECO:0007669"/>
    <property type="project" value="TreeGrafter"/>
</dbReference>
<evidence type="ECO:0000256" key="7">
    <source>
        <dbReference type="ARBA" id="ARBA00023155"/>
    </source>
</evidence>
<dbReference type="PANTHER" id="PTHR45636:SF49">
    <property type="entry name" value="PAIRED BOX PROTEIN 3 HOMOLOG"/>
    <property type="match status" value="1"/>
</dbReference>